<dbReference type="KEGG" id="gak:X907_1606"/>
<evidence type="ECO:0000313" key="3">
    <source>
        <dbReference type="EMBL" id="AZU04138.1"/>
    </source>
</evidence>
<dbReference type="PANTHER" id="PTHR46268:SF15">
    <property type="entry name" value="UNIVERSAL STRESS PROTEIN HP_0031"/>
    <property type="match status" value="1"/>
</dbReference>
<dbReference type="SUPFAM" id="SSF52402">
    <property type="entry name" value="Adenine nucleotide alpha hydrolases-like"/>
    <property type="match status" value="2"/>
</dbReference>
<name>A0A3T0EAR5_9PROT</name>
<proteinExistence type="inferred from homology"/>
<dbReference type="InterPro" id="IPR006016">
    <property type="entry name" value="UspA"/>
</dbReference>
<dbReference type="PANTHER" id="PTHR46268">
    <property type="entry name" value="STRESS RESPONSE PROTEIN NHAX"/>
    <property type="match status" value="1"/>
</dbReference>
<dbReference type="Pfam" id="PF00582">
    <property type="entry name" value="Usp"/>
    <property type="match status" value="1"/>
</dbReference>
<evidence type="ECO:0000259" key="2">
    <source>
        <dbReference type="Pfam" id="PF00582"/>
    </source>
</evidence>
<reference evidence="3 4" key="1">
    <citation type="submission" date="2016-12" db="EMBL/GenBank/DDBJ databases">
        <title>The genome of dimorphic prosthecate Glycocaulis alkaliphilus 6b-8t, isolated from crude oil dictates its adaptability in petroleum environments.</title>
        <authorList>
            <person name="Wu X.-L."/>
            <person name="Geng S."/>
        </authorList>
    </citation>
    <scope>NUCLEOTIDE SEQUENCE [LARGE SCALE GENOMIC DNA]</scope>
    <source>
        <strain evidence="3 4">6B-8</strain>
    </source>
</reference>
<keyword evidence="4" id="KW-1185">Reference proteome</keyword>
<accession>A0A3T0EAR5</accession>
<dbReference type="Gene3D" id="3.40.50.12370">
    <property type="match status" value="1"/>
</dbReference>
<dbReference type="EMBL" id="CP018911">
    <property type="protein sequence ID" value="AZU04138.1"/>
    <property type="molecule type" value="Genomic_DNA"/>
</dbReference>
<gene>
    <name evidence="3" type="ORF">X907_1606</name>
</gene>
<feature type="domain" description="UspA" evidence="2">
    <location>
        <begin position="194"/>
        <end position="258"/>
    </location>
</feature>
<evidence type="ECO:0000256" key="1">
    <source>
        <dbReference type="ARBA" id="ARBA00008791"/>
    </source>
</evidence>
<organism evidence="3 4">
    <name type="scientific">Glycocaulis alkaliphilus</name>
    <dbReference type="NCBI Taxonomy" id="1434191"/>
    <lineage>
        <taxon>Bacteria</taxon>
        <taxon>Pseudomonadati</taxon>
        <taxon>Pseudomonadota</taxon>
        <taxon>Alphaproteobacteria</taxon>
        <taxon>Maricaulales</taxon>
        <taxon>Maricaulaceae</taxon>
        <taxon>Glycocaulis</taxon>
    </lineage>
</organism>
<dbReference type="CDD" id="cd00293">
    <property type="entry name" value="USP-like"/>
    <property type="match status" value="1"/>
</dbReference>
<evidence type="ECO:0000313" key="4">
    <source>
        <dbReference type="Proteomes" id="UP000286954"/>
    </source>
</evidence>
<sequence length="261" mass="27288">MVHVSPDGFKNGRIDAALALAKAFGARLIGVGAMARPEAIVTPEGVMYPDPDNVTMLEKDLKALAARFSKKAAALGKDKASWRSALTAPAPFLAENARAADMLIVSSRADSDFPVIGVDPSDVIMAAGRPVLTVPRGKGDMDFSTVLVAWKDTPQARRAVAAALPVLAGAKRVVITGVGDETAGEALGEVAVWLASHGIKAETVHVKERNAGKAIIKAAELQGAGLIVAGAYGRSRLREFILGGVTRDLLFKSKTPCLFSH</sequence>
<comment type="similarity">
    <text evidence="1">Belongs to the universal stress protein A family.</text>
</comment>
<dbReference type="Proteomes" id="UP000286954">
    <property type="component" value="Chromosome"/>
</dbReference>
<protein>
    <submittedName>
        <fullName evidence="3">UspA domain-containing protein</fullName>
    </submittedName>
</protein>
<dbReference type="AlphaFoldDB" id="A0A3T0EAR5"/>